<dbReference type="Proteomes" id="UP001633002">
    <property type="component" value="Unassembled WGS sequence"/>
</dbReference>
<proteinExistence type="predicted"/>
<dbReference type="AlphaFoldDB" id="A0ABD3I3V8"/>
<reference evidence="1 2" key="1">
    <citation type="submission" date="2024-09" db="EMBL/GenBank/DDBJ databases">
        <title>Chromosome-scale assembly of Riccia sorocarpa.</title>
        <authorList>
            <person name="Paukszto L."/>
        </authorList>
    </citation>
    <scope>NUCLEOTIDE SEQUENCE [LARGE SCALE GENOMIC DNA]</scope>
    <source>
        <strain evidence="1">LP-2024</strain>
        <tissue evidence="1">Aerial parts of the thallus</tissue>
    </source>
</reference>
<gene>
    <name evidence="1" type="ORF">R1sor_011211</name>
</gene>
<keyword evidence="2" id="KW-1185">Reference proteome</keyword>
<name>A0ABD3I3V8_9MARC</name>
<accession>A0ABD3I3V8</accession>
<dbReference type="EMBL" id="JBJQOH010000002">
    <property type="protein sequence ID" value="KAL3697135.1"/>
    <property type="molecule type" value="Genomic_DNA"/>
</dbReference>
<comment type="caution">
    <text evidence="1">The sequence shown here is derived from an EMBL/GenBank/DDBJ whole genome shotgun (WGS) entry which is preliminary data.</text>
</comment>
<sequence>MELMKKYNITRTFMKEIISLLFETDVGTLKRNVKLKGVPAVLKNKLIALHRETTSGKLSGRKVHYSIVETCGDLSSSKISVDISSSELVIADLTTSPEWQKATFEGLFKILFSLFSKCQDVKFIIVVYLLPTTILDFLSSFEKFEKLDQKITFQYFVGNYEPDKMNEEGNIPVHDQGFLKVVVLVFAKGNEYLHFLNEKRIHLNCRRPANVKDYYLRRHKGTLDSDRKSWILNHAPTWNMVDSQETERYGRVLQEATNDEEEAFTKKSTVSDINLLVF</sequence>
<protein>
    <submittedName>
        <fullName evidence="1">Uncharacterized protein</fullName>
    </submittedName>
</protein>
<evidence type="ECO:0000313" key="2">
    <source>
        <dbReference type="Proteomes" id="UP001633002"/>
    </source>
</evidence>
<organism evidence="1 2">
    <name type="scientific">Riccia sorocarpa</name>
    <dbReference type="NCBI Taxonomy" id="122646"/>
    <lineage>
        <taxon>Eukaryota</taxon>
        <taxon>Viridiplantae</taxon>
        <taxon>Streptophyta</taxon>
        <taxon>Embryophyta</taxon>
        <taxon>Marchantiophyta</taxon>
        <taxon>Marchantiopsida</taxon>
        <taxon>Marchantiidae</taxon>
        <taxon>Marchantiales</taxon>
        <taxon>Ricciaceae</taxon>
        <taxon>Riccia</taxon>
    </lineage>
</organism>
<evidence type="ECO:0000313" key="1">
    <source>
        <dbReference type="EMBL" id="KAL3697135.1"/>
    </source>
</evidence>